<accession>A0AA35W959</accession>
<gene>
    <name evidence="2" type="ORF">GBAR_LOCUS5929</name>
</gene>
<keyword evidence="3" id="KW-1185">Reference proteome</keyword>
<protein>
    <submittedName>
        <fullName evidence="2">Uncharacterized protein</fullName>
    </submittedName>
</protein>
<feature type="compositionally biased region" description="Polar residues" evidence="1">
    <location>
        <begin position="1"/>
        <end position="14"/>
    </location>
</feature>
<reference evidence="2" key="1">
    <citation type="submission" date="2023-03" db="EMBL/GenBank/DDBJ databases">
        <authorList>
            <person name="Steffen K."/>
            <person name="Cardenas P."/>
        </authorList>
    </citation>
    <scope>NUCLEOTIDE SEQUENCE</scope>
</reference>
<sequence>MNEVGTSTATSEAGPSSVSSKRRVKERGIFWPKRKKKDECNKIFAYSIDNWDTVDRVEVGGKRFDFMERKATSYDLSLAHHQFDIVCPGTTLTLQCSPAVQSDLEVFRRSKLVCDEVGLLPELPDKSVYSITPRKSPERPAGSDSGDEGPPDFEIHPCFEKESLAQLQYNFDDLRDAYSVIRTHGTYNAPGKAFIVQLGEFLKLSTSNPDRYRCRQSTSVGPNQPGAFHVMWAVPSQRRTISSSTEPESSGEHPVVRQEHVHERYADCVLYDIHTGINPVVVEIKSDINRASRNQNLEQMVGLWGPRQQAMLGLELAEGRVKTKVLIRDDNKNAMIMVHLNDLHVESPRKVRELAKLWVAFTTFVQCHMPSSPSLSD</sequence>
<feature type="region of interest" description="Disordered" evidence="1">
    <location>
        <begin position="1"/>
        <end position="21"/>
    </location>
</feature>
<dbReference type="EMBL" id="CASHTH010000886">
    <property type="protein sequence ID" value="CAI8008666.1"/>
    <property type="molecule type" value="Genomic_DNA"/>
</dbReference>
<evidence type="ECO:0000256" key="1">
    <source>
        <dbReference type="SAM" id="MobiDB-lite"/>
    </source>
</evidence>
<proteinExistence type="predicted"/>
<organism evidence="2 3">
    <name type="scientific">Geodia barretti</name>
    <name type="common">Barrett's horny sponge</name>
    <dbReference type="NCBI Taxonomy" id="519541"/>
    <lineage>
        <taxon>Eukaryota</taxon>
        <taxon>Metazoa</taxon>
        <taxon>Porifera</taxon>
        <taxon>Demospongiae</taxon>
        <taxon>Heteroscleromorpha</taxon>
        <taxon>Tetractinellida</taxon>
        <taxon>Astrophorina</taxon>
        <taxon>Geodiidae</taxon>
        <taxon>Geodia</taxon>
    </lineage>
</organism>
<feature type="region of interest" description="Disordered" evidence="1">
    <location>
        <begin position="129"/>
        <end position="154"/>
    </location>
</feature>
<comment type="caution">
    <text evidence="2">The sequence shown here is derived from an EMBL/GenBank/DDBJ whole genome shotgun (WGS) entry which is preliminary data.</text>
</comment>
<name>A0AA35W959_GEOBA</name>
<dbReference type="Proteomes" id="UP001174909">
    <property type="component" value="Unassembled WGS sequence"/>
</dbReference>
<dbReference type="AlphaFoldDB" id="A0AA35W959"/>
<evidence type="ECO:0000313" key="3">
    <source>
        <dbReference type="Proteomes" id="UP001174909"/>
    </source>
</evidence>
<evidence type="ECO:0000313" key="2">
    <source>
        <dbReference type="EMBL" id="CAI8008666.1"/>
    </source>
</evidence>